<organism evidence="2 3">
    <name type="scientific">Candidatus Andeanibacterium colombiense</name>
    <dbReference type="NCBI Taxonomy" id="3121345"/>
    <lineage>
        <taxon>Bacteria</taxon>
        <taxon>Pseudomonadati</taxon>
        <taxon>Pseudomonadota</taxon>
        <taxon>Alphaproteobacteria</taxon>
        <taxon>Sphingomonadales</taxon>
        <taxon>Sphingomonadaceae</taxon>
        <taxon>Candidatus Andeanibacterium</taxon>
    </lineage>
</organism>
<evidence type="ECO:0008006" key="4">
    <source>
        <dbReference type="Google" id="ProtNLM"/>
    </source>
</evidence>
<dbReference type="GO" id="GO:0016879">
    <property type="term" value="F:ligase activity, forming carbon-nitrogen bonds"/>
    <property type="evidence" value="ECO:0007669"/>
    <property type="project" value="TreeGrafter"/>
</dbReference>
<evidence type="ECO:0000313" key="3">
    <source>
        <dbReference type="Proteomes" id="UP001218362"/>
    </source>
</evidence>
<evidence type="ECO:0000313" key="2">
    <source>
        <dbReference type="EMBL" id="WEK47041.1"/>
    </source>
</evidence>
<feature type="region of interest" description="Disordered" evidence="1">
    <location>
        <begin position="371"/>
        <end position="397"/>
    </location>
</feature>
<accession>A0AAJ5X7B9</accession>
<dbReference type="PANTHER" id="PTHR36510">
    <property type="entry name" value="GLUTAMATE--CYSTEINE LIGASE 2-RELATED"/>
    <property type="match status" value="1"/>
</dbReference>
<dbReference type="EMBL" id="CP119316">
    <property type="protein sequence ID" value="WEK47041.1"/>
    <property type="molecule type" value="Genomic_DNA"/>
</dbReference>
<dbReference type="SUPFAM" id="SSF55931">
    <property type="entry name" value="Glutamine synthetase/guanido kinase"/>
    <property type="match status" value="1"/>
</dbReference>
<sequence length="397" mass="43860">MGQEISATGFDEADFQNFTDQLARETAALRDHHANGRLSGEGPRIGLELEAWLIDRNAWPAPHNQSFLHRLGDPFVVPELSRFNIEVNAQPAGLAGDGLRELEEHLAATWSRCVANAHEDVDTVIAIGTLPTLRESDLSLANMTPSNRYAALNTELVKLRENRPLRIDIDSHHADWPHLKTEHLDCMLEAATTSFQLHLQVPPEELAGNLNASMILSAPLVALSANAPFLFGQPLWHETRIAIFEQAIEQAGDDAALHRVTFGTGYAGEDPTAIFAENLANYPALLPIAGENEDEFPCLRLHNGTIWRWNRPLVGFDDDGTPHLRIEQRVMPAGPSVIDMIANAAFYYGTVFMLAERCKVPELPFEAARDNSMRPPSMGWTRNSPGSAASGCRRVRC</sequence>
<evidence type="ECO:0000256" key="1">
    <source>
        <dbReference type="SAM" id="MobiDB-lite"/>
    </source>
</evidence>
<gene>
    <name evidence="2" type="ORF">P0Y56_01780</name>
</gene>
<protein>
    <recommendedName>
        <fullName evidence="4">Glutamate--cysteine ligase</fullName>
    </recommendedName>
</protein>
<dbReference type="InterPro" id="IPR014746">
    <property type="entry name" value="Gln_synth/guanido_kin_cat_dom"/>
</dbReference>
<dbReference type="KEGG" id="acob:P0Y56_01780"/>
<dbReference type="Pfam" id="PF04107">
    <property type="entry name" value="GCS2"/>
    <property type="match status" value="1"/>
</dbReference>
<reference evidence="2" key="1">
    <citation type="submission" date="2023-03" db="EMBL/GenBank/DDBJ databases">
        <title>Andean soil-derived lignocellulolytic bacterial consortium as a source of novel taxa and putative plastic-active enzymes.</title>
        <authorList>
            <person name="Diaz-Garcia L."/>
            <person name="Chuvochina M."/>
            <person name="Feuerriegel G."/>
            <person name="Bunk B."/>
            <person name="Sproer C."/>
            <person name="Streit W.R."/>
            <person name="Rodriguez L.M."/>
            <person name="Overmann J."/>
            <person name="Jimenez D.J."/>
        </authorList>
    </citation>
    <scope>NUCLEOTIDE SEQUENCE</scope>
    <source>
        <strain evidence="2">MAG 26</strain>
    </source>
</reference>
<dbReference type="PANTHER" id="PTHR36510:SF3">
    <property type="entry name" value="CONSERVED PROTEIN"/>
    <property type="match status" value="1"/>
</dbReference>
<dbReference type="InterPro" id="IPR050141">
    <property type="entry name" value="GCL_type2/YbdK_subfam"/>
</dbReference>
<dbReference type="Proteomes" id="UP001218362">
    <property type="component" value="Chromosome"/>
</dbReference>
<dbReference type="AlphaFoldDB" id="A0AAJ5X7B9"/>
<dbReference type="InterPro" id="IPR006336">
    <property type="entry name" value="GCS2"/>
</dbReference>
<proteinExistence type="predicted"/>
<name>A0AAJ5X7B9_9SPHN</name>
<dbReference type="Gene3D" id="3.30.590.20">
    <property type="match status" value="1"/>
</dbReference>